<proteinExistence type="predicted"/>
<dbReference type="PANTHER" id="PTHR11439:SF470">
    <property type="entry name" value="CYSTEINE-RICH RLK (RECEPTOR-LIKE PROTEIN KINASE) 8"/>
    <property type="match status" value="1"/>
</dbReference>
<comment type="caution">
    <text evidence="2">The sequence shown here is derived from an EMBL/GenBank/DDBJ whole genome shotgun (WGS) entry which is preliminary data.</text>
</comment>
<evidence type="ECO:0000313" key="2">
    <source>
        <dbReference type="EMBL" id="CAH2088830.1"/>
    </source>
</evidence>
<name>A0AAU9TTB8_EUPED</name>
<organism evidence="2 3">
    <name type="scientific">Euphydryas editha</name>
    <name type="common">Edith's checkerspot</name>
    <dbReference type="NCBI Taxonomy" id="104508"/>
    <lineage>
        <taxon>Eukaryota</taxon>
        <taxon>Metazoa</taxon>
        <taxon>Ecdysozoa</taxon>
        <taxon>Arthropoda</taxon>
        <taxon>Hexapoda</taxon>
        <taxon>Insecta</taxon>
        <taxon>Pterygota</taxon>
        <taxon>Neoptera</taxon>
        <taxon>Endopterygota</taxon>
        <taxon>Lepidoptera</taxon>
        <taxon>Glossata</taxon>
        <taxon>Ditrysia</taxon>
        <taxon>Papilionoidea</taxon>
        <taxon>Nymphalidae</taxon>
        <taxon>Nymphalinae</taxon>
        <taxon>Euphydryas</taxon>
    </lineage>
</organism>
<accession>A0AAU9TTB8</accession>
<dbReference type="EMBL" id="CAKOGL010000007">
    <property type="protein sequence ID" value="CAH2088830.1"/>
    <property type="molecule type" value="Genomic_DNA"/>
</dbReference>
<reference evidence="2" key="1">
    <citation type="submission" date="2022-03" db="EMBL/GenBank/DDBJ databases">
        <authorList>
            <person name="Tunstrom K."/>
        </authorList>
    </citation>
    <scope>NUCLEOTIDE SEQUENCE</scope>
</reference>
<gene>
    <name evidence="2" type="ORF">EEDITHA_LOCUS4954</name>
</gene>
<dbReference type="CDD" id="cd09272">
    <property type="entry name" value="RNase_HI_RT_Ty1"/>
    <property type="match status" value="1"/>
</dbReference>
<evidence type="ECO:0000313" key="3">
    <source>
        <dbReference type="Proteomes" id="UP001153954"/>
    </source>
</evidence>
<dbReference type="AlphaFoldDB" id="A0AAU9TTB8"/>
<dbReference type="InterPro" id="IPR013103">
    <property type="entry name" value="RVT_2"/>
</dbReference>
<sequence length="303" mass="34453">MKNTYSPVAKMSTLKLLLSYCCQNSLEIEQMDVETAFLNGKVLSEVYVKLFGNVVNWKSKKQIYVTKSSMFAKYNALSKAVTEINLLINISNDVLVKICNPVKIYKDNSGALSIANYGNFSKNSKHIEVNNYYVHESYKIGIIEIVKIDTNNKVADIFTNENRSTEDDEYSSKEAVYSQYAEKEEDSESNGESDCNIFDTCSTKRNIAINFRLPSCHQQHSQEVQPSSPYANKEDILQQIPLQMSASTSILQDYDMNILNENMFDSKSPAALLRTPVSKPLCIRKRTHSKYKSFHELKCSSEN</sequence>
<evidence type="ECO:0000259" key="1">
    <source>
        <dbReference type="Pfam" id="PF07727"/>
    </source>
</evidence>
<dbReference type="Pfam" id="PF07727">
    <property type="entry name" value="RVT_2"/>
    <property type="match status" value="1"/>
</dbReference>
<feature type="domain" description="Reverse transcriptase Ty1/copia-type" evidence="1">
    <location>
        <begin position="3"/>
        <end position="83"/>
    </location>
</feature>
<dbReference type="PANTHER" id="PTHR11439">
    <property type="entry name" value="GAG-POL-RELATED RETROTRANSPOSON"/>
    <property type="match status" value="1"/>
</dbReference>
<keyword evidence="3" id="KW-1185">Reference proteome</keyword>
<protein>
    <recommendedName>
        <fullName evidence="1">Reverse transcriptase Ty1/copia-type domain-containing protein</fullName>
    </recommendedName>
</protein>
<dbReference type="Proteomes" id="UP001153954">
    <property type="component" value="Unassembled WGS sequence"/>
</dbReference>